<keyword evidence="4" id="KW-1134">Transmembrane beta strand</keyword>
<dbReference type="PANTHER" id="PTHR30026:SF20">
    <property type="entry name" value="OUTER MEMBRANE PROTEIN TOLC"/>
    <property type="match status" value="1"/>
</dbReference>
<dbReference type="InterPro" id="IPR003423">
    <property type="entry name" value="OMP_efflux"/>
</dbReference>
<comment type="similarity">
    <text evidence="2">Belongs to the outer membrane factor (OMF) (TC 1.B.17) family.</text>
</comment>
<evidence type="ECO:0000313" key="9">
    <source>
        <dbReference type="Proteomes" id="UP000268007"/>
    </source>
</evidence>
<evidence type="ECO:0000256" key="3">
    <source>
        <dbReference type="ARBA" id="ARBA00022448"/>
    </source>
</evidence>
<dbReference type="AlphaFoldDB" id="A0A495J220"/>
<gene>
    <name evidence="8" type="ORF">BDD43_3215</name>
</gene>
<dbReference type="PANTHER" id="PTHR30026">
    <property type="entry name" value="OUTER MEMBRANE PROTEIN TOLC"/>
    <property type="match status" value="1"/>
</dbReference>
<evidence type="ECO:0000256" key="4">
    <source>
        <dbReference type="ARBA" id="ARBA00022452"/>
    </source>
</evidence>
<evidence type="ECO:0000256" key="5">
    <source>
        <dbReference type="ARBA" id="ARBA00022692"/>
    </source>
</evidence>
<dbReference type="Proteomes" id="UP000268007">
    <property type="component" value="Unassembled WGS sequence"/>
</dbReference>
<dbReference type="OrthoDB" id="367883at2"/>
<dbReference type="RefSeq" id="WP_121198555.1">
    <property type="nucleotide sequence ID" value="NZ_RBKU01000001.1"/>
</dbReference>
<evidence type="ECO:0000256" key="1">
    <source>
        <dbReference type="ARBA" id="ARBA00004442"/>
    </source>
</evidence>
<reference evidence="8 9" key="1">
    <citation type="submission" date="2018-10" db="EMBL/GenBank/DDBJ databases">
        <title>Genomic Encyclopedia of Archaeal and Bacterial Type Strains, Phase II (KMG-II): from individual species to whole genera.</title>
        <authorList>
            <person name="Goeker M."/>
        </authorList>
    </citation>
    <scope>NUCLEOTIDE SEQUENCE [LARGE SCALE GENOMIC DNA]</scope>
    <source>
        <strain evidence="8 9">DSM 18602</strain>
    </source>
</reference>
<dbReference type="SUPFAM" id="SSF56954">
    <property type="entry name" value="Outer membrane efflux proteins (OEP)"/>
    <property type="match status" value="1"/>
</dbReference>
<evidence type="ECO:0000256" key="7">
    <source>
        <dbReference type="ARBA" id="ARBA00023237"/>
    </source>
</evidence>
<keyword evidence="5" id="KW-0812">Transmembrane</keyword>
<proteinExistence type="inferred from homology"/>
<evidence type="ECO:0000313" key="8">
    <source>
        <dbReference type="EMBL" id="RKR83015.1"/>
    </source>
</evidence>
<keyword evidence="7" id="KW-0998">Cell outer membrane</keyword>
<keyword evidence="9" id="KW-1185">Reference proteome</keyword>
<sequence length="444" mass="50135">MKKLLYHVLTIIIICFLFRANGFAQIKNDTTTSVVSLQQCISFALRNQPATRQASIDEQINERTISIGLADWLPQVNATGSAQHYFQLPVTYINNSYQPTSAPNTSTLGVGATQVLYNNTVALAAHTAKYSREYFKENSASSQINVVSDVSNAFYDVLLSGKQLSIINQDIVRLQRSLKDAYAQYQAGIVDKIDYKQATIALNNEFASRKQAQEAILSKTAYLKQIMGFDPAKPVQLAYDSAQLEKETVIDTTQILDVNNRIEYKLLQTQKILQNINVDYYRWGWLPSVSAFGNYNLGYFNPNVQDLYSRSFPNSYAGVSLSIPIFTGTKRLQNLSKARLQVERADLDLVNTRNVINTQYTQALAGYKSNFNDYRILKQNVELATDVYNVVTLQYREGIKTYLNVINAQSDLRTSQLNYYNALFNLLSSKIDLQKSLGTLSTQY</sequence>
<organism evidence="8 9">
    <name type="scientific">Mucilaginibacter gracilis</name>
    <dbReference type="NCBI Taxonomy" id="423350"/>
    <lineage>
        <taxon>Bacteria</taxon>
        <taxon>Pseudomonadati</taxon>
        <taxon>Bacteroidota</taxon>
        <taxon>Sphingobacteriia</taxon>
        <taxon>Sphingobacteriales</taxon>
        <taxon>Sphingobacteriaceae</taxon>
        <taxon>Mucilaginibacter</taxon>
    </lineage>
</organism>
<dbReference type="GO" id="GO:0015562">
    <property type="term" value="F:efflux transmembrane transporter activity"/>
    <property type="evidence" value="ECO:0007669"/>
    <property type="project" value="InterPro"/>
</dbReference>
<evidence type="ECO:0000256" key="6">
    <source>
        <dbReference type="ARBA" id="ARBA00023136"/>
    </source>
</evidence>
<dbReference type="Gene3D" id="1.20.1600.10">
    <property type="entry name" value="Outer membrane efflux proteins (OEP)"/>
    <property type="match status" value="1"/>
</dbReference>
<dbReference type="GO" id="GO:0015288">
    <property type="term" value="F:porin activity"/>
    <property type="evidence" value="ECO:0007669"/>
    <property type="project" value="TreeGrafter"/>
</dbReference>
<name>A0A495J220_9SPHI</name>
<comment type="caution">
    <text evidence="8">The sequence shown here is derived from an EMBL/GenBank/DDBJ whole genome shotgun (WGS) entry which is preliminary data.</text>
</comment>
<dbReference type="GO" id="GO:1990281">
    <property type="term" value="C:efflux pump complex"/>
    <property type="evidence" value="ECO:0007669"/>
    <property type="project" value="TreeGrafter"/>
</dbReference>
<accession>A0A495J220</accession>
<comment type="subcellular location">
    <subcellularLocation>
        <location evidence="1">Cell outer membrane</location>
    </subcellularLocation>
</comment>
<evidence type="ECO:0000256" key="2">
    <source>
        <dbReference type="ARBA" id="ARBA00007613"/>
    </source>
</evidence>
<dbReference type="InterPro" id="IPR051906">
    <property type="entry name" value="TolC-like"/>
</dbReference>
<dbReference type="EMBL" id="RBKU01000001">
    <property type="protein sequence ID" value="RKR83015.1"/>
    <property type="molecule type" value="Genomic_DNA"/>
</dbReference>
<keyword evidence="6" id="KW-0472">Membrane</keyword>
<keyword evidence="3" id="KW-0813">Transport</keyword>
<dbReference type="Pfam" id="PF02321">
    <property type="entry name" value="OEP"/>
    <property type="match status" value="2"/>
</dbReference>
<dbReference type="GO" id="GO:0009279">
    <property type="term" value="C:cell outer membrane"/>
    <property type="evidence" value="ECO:0007669"/>
    <property type="project" value="UniProtKB-SubCell"/>
</dbReference>
<protein>
    <submittedName>
        <fullName evidence="8">Outer membrane protein TolC</fullName>
    </submittedName>
</protein>